<evidence type="ECO:0000256" key="1">
    <source>
        <dbReference type="ARBA" id="ARBA00010169"/>
    </source>
</evidence>
<dbReference type="Proteomes" id="UP001500795">
    <property type="component" value="Unassembled WGS sequence"/>
</dbReference>
<gene>
    <name evidence="2" type="primary">cutA</name>
    <name evidence="2" type="ORF">GCM10022394_31910</name>
</gene>
<accession>A0ABP6WFG9</accession>
<protein>
    <submittedName>
        <fullName evidence="2">Divalent-cation tolerance protein CutA</fullName>
    </submittedName>
</protein>
<comment type="similarity">
    <text evidence="1">Belongs to the CutA family.</text>
</comment>
<dbReference type="InterPro" id="IPR004323">
    <property type="entry name" value="Ion_tolerance_CutA"/>
</dbReference>
<dbReference type="PANTHER" id="PTHR23419">
    <property type="entry name" value="DIVALENT CATION TOLERANCE CUTA-RELATED"/>
    <property type="match status" value="1"/>
</dbReference>
<dbReference type="SUPFAM" id="SSF54913">
    <property type="entry name" value="GlnB-like"/>
    <property type="match status" value="1"/>
</dbReference>
<dbReference type="Gene3D" id="3.30.70.120">
    <property type="match status" value="1"/>
</dbReference>
<comment type="caution">
    <text evidence="2">The sequence shown here is derived from an EMBL/GenBank/DDBJ whole genome shotgun (WGS) entry which is preliminary data.</text>
</comment>
<dbReference type="RefSeq" id="WP_344959816.1">
    <property type="nucleotide sequence ID" value="NZ_BAABCX010000006.1"/>
</dbReference>
<dbReference type="PANTHER" id="PTHR23419:SF8">
    <property type="entry name" value="FI09726P"/>
    <property type="match status" value="1"/>
</dbReference>
<dbReference type="EMBL" id="BAABCX010000006">
    <property type="protein sequence ID" value="GAA3549359.1"/>
    <property type="molecule type" value="Genomic_DNA"/>
</dbReference>
<dbReference type="InterPro" id="IPR011322">
    <property type="entry name" value="N-reg_PII-like_a/b"/>
</dbReference>
<evidence type="ECO:0000313" key="2">
    <source>
        <dbReference type="EMBL" id="GAA3549359.1"/>
    </source>
</evidence>
<keyword evidence="3" id="KW-1185">Reference proteome</keyword>
<proteinExistence type="inferred from homology"/>
<sequence>MSEQLVVVLCTCPDRQQAMMLANTLVQEKLAACVNLLPEVLSVYQWQGKLEQAEEVQLLIKTAYSRFNELSQRIKQLHSYDEPEILALDVKAAGQGYARWIADVTQN</sequence>
<name>A0ABP6WFG9_9GAMM</name>
<dbReference type="InterPro" id="IPR015867">
    <property type="entry name" value="N-reg_PII/ATP_PRibTrfase_C"/>
</dbReference>
<evidence type="ECO:0000313" key="3">
    <source>
        <dbReference type="Proteomes" id="UP001500795"/>
    </source>
</evidence>
<organism evidence="2 3">
    <name type="scientific">Zobellella aerophila</name>
    <dbReference type="NCBI Taxonomy" id="870480"/>
    <lineage>
        <taxon>Bacteria</taxon>
        <taxon>Pseudomonadati</taxon>
        <taxon>Pseudomonadota</taxon>
        <taxon>Gammaproteobacteria</taxon>
        <taxon>Aeromonadales</taxon>
        <taxon>Aeromonadaceae</taxon>
        <taxon>Zobellella</taxon>
    </lineage>
</organism>
<reference evidence="3" key="1">
    <citation type="journal article" date="2019" name="Int. J. Syst. Evol. Microbiol.">
        <title>The Global Catalogue of Microorganisms (GCM) 10K type strain sequencing project: providing services to taxonomists for standard genome sequencing and annotation.</title>
        <authorList>
            <consortium name="The Broad Institute Genomics Platform"/>
            <consortium name="The Broad Institute Genome Sequencing Center for Infectious Disease"/>
            <person name="Wu L."/>
            <person name="Ma J."/>
        </authorList>
    </citation>
    <scope>NUCLEOTIDE SEQUENCE [LARGE SCALE GENOMIC DNA]</scope>
    <source>
        <strain evidence="3">JCM 17110</strain>
    </source>
</reference>
<dbReference type="Pfam" id="PF03091">
    <property type="entry name" value="CutA1"/>
    <property type="match status" value="1"/>
</dbReference>